<name>A0A5B7ECN7_PORTR</name>
<accession>A0A5B7ECN7</accession>
<proteinExistence type="predicted"/>
<evidence type="ECO:0000313" key="1">
    <source>
        <dbReference type="EMBL" id="MPC31099.1"/>
    </source>
</evidence>
<dbReference type="Proteomes" id="UP000324222">
    <property type="component" value="Unassembled WGS sequence"/>
</dbReference>
<protein>
    <submittedName>
        <fullName evidence="1">Uncharacterized protein</fullName>
    </submittedName>
</protein>
<dbReference type="AlphaFoldDB" id="A0A5B7ECN7"/>
<gene>
    <name evidence="1" type="ORF">E2C01_024378</name>
</gene>
<organism evidence="1 2">
    <name type="scientific">Portunus trituberculatus</name>
    <name type="common">Swimming crab</name>
    <name type="synonym">Neptunus trituberculatus</name>
    <dbReference type="NCBI Taxonomy" id="210409"/>
    <lineage>
        <taxon>Eukaryota</taxon>
        <taxon>Metazoa</taxon>
        <taxon>Ecdysozoa</taxon>
        <taxon>Arthropoda</taxon>
        <taxon>Crustacea</taxon>
        <taxon>Multicrustacea</taxon>
        <taxon>Malacostraca</taxon>
        <taxon>Eumalacostraca</taxon>
        <taxon>Eucarida</taxon>
        <taxon>Decapoda</taxon>
        <taxon>Pleocyemata</taxon>
        <taxon>Brachyura</taxon>
        <taxon>Eubrachyura</taxon>
        <taxon>Portunoidea</taxon>
        <taxon>Portunidae</taxon>
        <taxon>Portuninae</taxon>
        <taxon>Portunus</taxon>
    </lineage>
</organism>
<evidence type="ECO:0000313" key="2">
    <source>
        <dbReference type="Proteomes" id="UP000324222"/>
    </source>
</evidence>
<comment type="caution">
    <text evidence="1">The sequence shown here is derived from an EMBL/GenBank/DDBJ whole genome shotgun (WGS) entry which is preliminary data.</text>
</comment>
<keyword evidence="2" id="KW-1185">Reference proteome</keyword>
<sequence>MGWEFLNMIVNHSCRFYITLKLFGSAKEATALPNTNGVILLTKGWDETERLNSDLSKIFDRDKENLVVFNASKTQFLHLSTQHNLLDNYPLFFNDTQLSPSSTLNILGVSYNLNWKLHISSLAKTASMKLGVLRGLCQFFSRPSNC</sequence>
<reference evidence="1 2" key="1">
    <citation type="submission" date="2019-05" db="EMBL/GenBank/DDBJ databases">
        <title>Another draft genome of Portunus trituberculatus and its Hox gene families provides insights of decapod evolution.</title>
        <authorList>
            <person name="Jeong J.-H."/>
            <person name="Song I."/>
            <person name="Kim S."/>
            <person name="Choi T."/>
            <person name="Kim D."/>
            <person name="Ryu S."/>
            <person name="Kim W."/>
        </authorList>
    </citation>
    <scope>NUCLEOTIDE SEQUENCE [LARGE SCALE GENOMIC DNA]</scope>
    <source>
        <tissue evidence="1">Muscle</tissue>
    </source>
</reference>
<dbReference type="EMBL" id="VSRR010002368">
    <property type="protein sequence ID" value="MPC31099.1"/>
    <property type="molecule type" value="Genomic_DNA"/>
</dbReference>